<dbReference type="GeneID" id="57968004"/>
<sequence length="242" mass="26953">MSEVRYLVSGDCSVCVEFGNEISPEINKKIRAFKIAVEKSGIEGIVETVPTYRSLLVYYKPEIISFREISEKFEELMGSLDNIEIPPPTVIEIPVLYGGEMGPDIQNVAEHNGKTVEEVIQIHTSEEYLIYMIGFIAGFPYLGGMSKEIATPRLKSPRVKIDGGSVGIAGEQTGVYPVDSPGGWQLIGRTPLKLYDAEREKPVLLEAGQYIKFKSVTPEEYDAILKAVEDGSYRYVVYDKEV</sequence>
<dbReference type="GO" id="GO:0005524">
    <property type="term" value="F:ATP binding"/>
    <property type="evidence" value="ECO:0007669"/>
    <property type="project" value="UniProtKB-KW"/>
</dbReference>
<name>A0AAW6AU00_CLOSY</name>
<reference evidence="5" key="1">
    <citation type="journal article" date="2022" name="Cell Host Microbe">
        <title>Colonization of the live biotherapeutic product VE303 and modulation of the microbiota and metabolites in healthy volunteers.</title>
        <authorList>
            <person name="Dsouza M."/>
            <person name="Menon R."/>
            <person name="Crossette E."/>
            <person name="Bhattarai S.K."/>
            <person name="Schneider J."/>
            <person name="Kim Y.G."/>
            <person name="Reddy S."/>
            <person name="Caballero S."/>
            <person name="Felix C."/>
            <person name="Cornacchione L."/>
            <person name="Hendrickson J."/>
            <person name="Watson A.R."/>
            <person name="Minot S.S."/>
            <person name="Greenfield N."/>
            <person name="Schopf L."/>
            <person name="Szabady R."/>
            <person name="Patarroyo J."/>
            <person name="Smith W."/>
            <person name="Harrison P."/>
            <person name="Kuijper E.J."/>
            <person name="Kelly C.P."/>
            <person name="Olle B."/>
            <person name="Bobilev D."/>
            <person name="Silber J.L."/>
            <person name="Bucci V."/>
            <person name="Roberts B."/>
            <person name="Faith J."/>
            <person name="Norman J.M."/>
        </authorList>
    </citation>
    <scope>NUCLEOTIDE SEQUENCE</scope>
    <source>
        <strain evidence="5">VE303-04</strain>
    </source>
</reference>
<dbReference type="Gene3D" id="3.30.1360.40">
    <property type="match status" value="1"/>
</dbReference>
<dbReference type="Proteomes" id="UP001300871">
    <property type="component" value="Unassembled WGS sequence"/>
</dbReference>
<dbReference type="GO" id="GO:0017168">
    <property type="term" value="F:5-oxoprolinase (ATP-hydrolyzing) activity"/>
    <property type="evidence" value="ECO:0007669"/>
    <property type="project" value="UniProtKB-EC"/>
</dbReference>
<dbReference type="NCBIfam" id="TIGR00370">
    <property type="entry name" value="5-oxoprolinase subunit PxpB"/>
    <property type="match status" value="1"/>
</dbReference>
<dbReference type="AlphaFoldDB" id="A0AAW6AU00"/>
<evidence type="ECO:0000259" key="4">
    <source>
        <dbReference type="SMART" id="SM00796"/>
    </source>
</evidence>
<reference evidence="6" key="2">
    <citation type="submission" date="2023-01" db="EMBL/GenBank/DDBJ databases">
        <title>Human gut microbiome strain richness.</title>
        <authorList>
            <person name="Chen-Liaw A."/>
        </authorList>
    </citation>
    <scope>NUCLEOTIDE SEQUENCE</scope>
    <source>
        <strain evidence="6">B1_m1001713B170214d0_201011</strain>
    </source>
</reference>
<keyword evidence="2 6" id="KW-0378">Hydrolase</keyword>
<dbReference type="PANTHER" id="PTHR34698">
    <property type="entry name" value="5-OXOPROLINASE SUBUNIT B"/>
    <property type="match status" value="1"/>
</dbReference>
<protein>
    <submittedName>
        <fullName evidence="6">5-oxoprolinase subunit PxpB</fullName>
        <ecNumber evidence="6">3.5.2.9</ecNumber>
    </submittedName>
</protein>
<dbReference type="Proteomes" id="UP001203136">
    <property type="component" value="Unassembled WGS sequence"/>
</dbReference>
<evidence type="ECO:0000313" key="6">
    <source>
        <dbReference type="EMBL" id="MDB1999363.1"/>
    </source>
</evidence>
<evidence type="ECO:0000256" key="2">
    <source>
        <dbReference type="ARBA" id="ARBA00022801"/>
    </source>
</evidence>
<dbReference type="InterPro" id="IPR029000">
    <property type="entry name" value="Cyclophilin-like_dom_sf"/>
</dbReference>
<dbReference type="InterPro" id="IPR010016">
    <property type="entry name" value="PxpB"/>
</dbReference>
<dbReference type="PANTHER" id="PTHR34698:SF2">
    <property type="entry name" value="5-OXOPROLINASE SUBUNIT B"/>
    <property type="match status" value="1"/>
</dbReference>
<evidence type="ECO:0000313" key="7">
    <source>
        <dbReference type="Proteomes" id="UP001300871"/>
    </source>
</evidence>
<dbReference type="Gene3D" id="2.40.100.10">
    <property type="entry name" value="Cyclophilin-like"/>
    <property type="match status" value="1"/>
</dbReference>
<evidence type="ECO:0000313" key="5">
    <source>
        <dbReference type="EMBL" id="MCK0088729.1"/>
    </source>
</evidence>
<dbReference type="EMBL" id="JAINVB010000002">
    <property type="protein sequence ID" value="MCK0088729.1"/>
    <property type="molecule type" value="Genomic_DNA"/>
</dbReference>
<dbReference type="InterPro" id="IPR003833">
    <property type="entry name" value="CT_C_D"/>
</dbReference>
<proteinExistence type="predicted"/>
<dbReference type="SMART" id="SM00796">
    <property type="entry name" value="AHS1"/>
    <property type="match status" value="1"/>
</dbReference>
<evidence type="ECO:0000256" key="3">
    <source>
        <dbReference type="ARBA" id="ARBA00022840"/>
    </source>
</evidence>
<dbReference type="EMBL" id="JAQLGM010000006">
    <property type="protein sequence ID" value="MDB1999363.1"/>
    <property type="molecule type" value="Genomic_DNA"/>
</dbReference>
<dbReference type="Pfam" id="PF02682">
    <property type="entry name" value="CT_C_D"/>
    <property type="match status" value="1"/>
</dbReference>
<dbReference type="SUPFAM" id="SSF50891">
    <property type="entry name" value="Cyclophilin-like"/>
    <property type="match status" value="1"/>
</dbReference>
<gene>
    <name evidence="6" type="primary">pxpB</name>
    <name evidence="5" type="ORF">K5I21_23285</name>
    <name evidence="6" type="ORF">PM006_04060</name>
</gene>
<dbReference type="RefSeq" id="WP_003497750.1">
    <property type="nucleotide sequence ID" value="NZ_BAABZD010000003.1"/>
</dbReference>
<evidence type="ECO:0000256" key="1">
    <source>
        <dbReference type="ARBA" id="ARBA00022741"/>
    </source>
</evidence>
<keyword evidence="3" id="KW-0067">ATP-binding</keyword>
<accession>A0AAW6AU00</accession>
<organism evidence="6 7">
    <name type="scientific">Clostridium symbiosum</name>
    <name type="common">Bacteroides symbiosus</name>
    <dbReference type="NCBI Taxonomy" id="1512"/>
    <lineage>
        <taxon>Bacteria</taxon>
        <taxon>Bacillati</taxon>
        <taxon>Bacillota</taxon>
        <taxon>Clostridia</taxon>
        <taxon>Lachnospirales</taxon>
        <taxon>Lachnospiraceae</taxon>
        <taxon>Otoolea</taxon>
    </lineage>
</organism>
<comment type="caution">
    <text evidence="6">The sequence shown here is derived from an EMBL/GenBank/DDBJ whole genome shotgun (WGS) entry which is preliminary data.</text>
</comment>
<dbReference type="EC" id="3.5.2.9" evidence="6"/>
<dbReference type="SUPFAM" id="SSF160467">
    <property type="entry name" value="PH0987 N-terminal domain-like"/>
    <property type="match status" value="1"/>
</dbReference>
<feature type="domain" description="Carboxyltransferase" evidence="4">
    <location>
        <begin position="4"/>
        <end position="205"/>
    </location>
</feature>
<keyword evidence="1" id="KW-0547">Nucleotide-binding</keyword>